<comment type="caution">
    <text evidence="2">The sequence shown here is derived from an EMBL/GenBank/DDBJ whole genome shotgun (WGS) entry which is preliminary data.</text>
</comment>
<keyword evidence="1" id="KW-0812">Transmembrane</keyword>
<dbReference type="AlphaFoldDB" id="A0A8X6YLF8"/>
<evidence type="ECO:0008006" key="4">
    <source>
        <dbReference type="Google" id="ProtNLM"/>
    </source>
</evidence>
<evidence type="ECO:0000313" key="3">
    <source>
        <dbReference type="Proteomes" id="UP000886998"/>
    </source>
</evidence>
<name>A0A8X6YLF8_9ARAC</name>
<reference evidence="2" key="1">
    <citation type="submission" date="2020-08" db="EMBL/GenBank/DDBJ databases">
        <title>Multicomponent nature underlies the extraordinary mechanical properties of spider dragline silk.</title>
        <authorList>
            <person name="Kono N."/>
            <person name="Nakamura H."/>
            <person name="Mori M."/>
            <person name="Yoshida Y."/>
            <person name="Ohtoshi R."/>
            <person name="Malay A.D."/>
            <person name="Moran D.A.P."/>
            <person name="Tomita M."/>
            <person name="Numata K."/>
            <person name="Arakawa K."/>
        </authorList>
    </citation>
    <scope>NUCLEOTIDE SEQUENCE</scope>
</reference>
<protein>
    <recommendedName>
        <fullName evidence="4">Gustatory receptor</fullName>
    </recommendedName>
</protein>
<proteinExistence type="predicted"/>
<evidence type="ECO:0000313" key="2">
    <source>
        <dbReference type="EMBL" id="GFY74127.1"/>
    </source>
</evidence>
<feature type="transmembrane region" description="Helical" evidence="1">
    <location>
        <begin position="55"/>
        <end position="81"/>
    </location>
</feature>
<evidence type="ECO:0000256" key="1">
    <source>
        <dbReference type="SAM" id="Phobius"/>
    </source>
</evidence>
<keyword evidence="3" id="KW-1185">Reference proteome</keyword>
<accession>A0A8X6YLF8</accession>
<gene>
    <name evidence="2" type="ORF">TNIN_199061</name>
</gene>
<keyword evidence="1" id="KW-0472">Membrane</keyword>
<sequence length="142" mass="16168">MTSTAACFTFMCIQIQALFTHMSKQIRNLKEGDDFYRLFNAYNELTGIVNLVDDVFSYSALVIVVNCMTGLFRVIYLLVFVQEVYIHSDFSFLFYGAVLFNYIAERNFVGIGDCTGWKASPGTHRIDAWRFSIPLPGTEIAN</sequence>
<keyword evidence="1" id="KW-1133">Transmembrane helix</keyword>
<dbReference type="Proteomes" id="UP000886998">
    <property type="component" value="Unassembled WGS sequence"/>
</dbReference>
<dbReference type="OrthoDB" id="6430265at2759"/>
<dbReference type="EMBL" id="BMAV01020572">
    <property type="protein sequence ID" value="GFY74127.1"/>
    <property type="molecule type" value="Genomic_DNA"/>
</dbReference>
<organism evidence="2 3">
    <name type="scientific">Trichonephila inaurata madagascariensis</name>
    <dbReference type="NCBI Taxonomy" id="2747483"/>
    <lineage>
        <taxon>Eukaryota</taxon>
        <taxon>Metazoa</taxon>
        <taxon>Ecdysozoa</taxon>
        <taxon>Arthropoda</taxon>
        <taxon>Chelicerata</taxon>
        <taxon>Arachnida</taxon>
        <taxon>Araneae</taxon>
        <taxon>Araneomorphae</taxon>
        <taxon>Entelegynae</taxon>
        <taxon>Araneoidea</taxon>
        <taxon>Nephilidae</taxon>
        <taxon>Trichonephila</taxon>
        <taxon>Trichonephila inaurata</taxon>
    </lineage>
</organism>